<reference evidence="1 2" key="1">
    <citation type="submission" date="2020-09" db="EMBL/GenBank/DDBJ databases">
        <title>TT11 complete genome.</title>
        <authorList>
            <person name="Wu Z."/>
        </authorList>
    </citation>
    <scope>NUCLEOTIDE SEQUENCE [LARGE SCALE GENOMIC DNA]</scope>
    <source>
        <strain evidence="1 2">TT11</strain>
    </source>
</reference>
<accession>A0A8J6QEX3</accession>
<organism evidence="1 2">
    <name type="scientific">Aestuariibaculum sediminum</name>
    <dbReference type="NCBI Taxonomy" id="2770637"/>
    <lineage>
        <taxon>Bacteria</taxon>
        <taxon>Pseudomonadati</taxon>
        <taxon>Bacteroidota</taxon>
        <taxon>Flavobacteriia</taxon>
        <taxon>Flavobacteriales</taxon>
        <taxon>Flavobacteriaceae</taxon>
    </lineage>
</organism>
<evidence type="ECO:0000313" key="2">
    <source>
        <dbReference type="Proteomes" id="UP000600588"/>
    </source>
</evidence>
<keyword evidence="2" id="KW-1185">Reference proteome</keyword>
<proteinExistence type="predicted"/>
<gene>
    <name evidence="1" type="ORF">ICJ83_00750</name>
</gene>
<evidence type="ECO:0008006" key="3">
    <source>
        <dbReference type="Google" id="ProtNLM"/>
    </source>
</evidence>
<name>A0A8J6QEX3_9FLAO</name>
<evidence type="ECO:0000313" key="1">
    <source>
        <dbReference type="EMBL" id="MBD0830649.1"/>
    </source>
</evidence>
<dbReference type="AlphaFoldDB" id="A0A8J6QEX3"/>
<dbReference type="RefSeq" id="WP_188228459.1">
    <property type="nucleotide sequence ID" value="NZ_JACVXB010000001.1"/>
</dbReference>
<comment type="caution">
    <text evidence="1">The sequence shown here is derived from an EMBL/GenBank/DDBJ whole genome shotgun (WGS) entry which is preliminary data.</text>
</comment>
<protein>
    <recommendedName>
        <fullName evidence="3">STAS/SEC14 domain-containing protein</fullName>
    </recommendedName>
</protein>
<dbReference type="Proteomes" id="UP000600588">
    <property type="component" value="Unassembled WGS sequence"/>
</dbReference>
<dbReference type="EMBL" id="JACVXB010000001">
    <property type="protein sequence ID" value="MBD0830649.1"/>
    <property type="molecule type" value="Genomic_DNA"/>
</dbReference>
<sequence>MKNYTLSFGEITILESNLAEVVVNEGVVMNEQKVEEYHSFLLNHLEAPFKLLVNTKNSYSYSFNAQKTIGNLKEIQAIAVVVYSIRSLMSIQTLMDIGIRNTKTINVFQDRDEAINWLYSLNGSQTL</sequence>